<dbReference type="Gene3D" id="3.50.50.60">
    <property type="entry name" value="FAD/NAD(P)-binding domain"/>
    <property type="match status" value="2"/>
</dbReference>
<dbReference type="PANTHER" id="PTHR13847:SF280">
    <property type="entry name" value="D-AMINO ACID DEHYDROGENASE"/>
    <property type="match status" value="1"/>
</dbReference>
<accession>A0A261VER3</accession>
<dbReference type="GO" id="GO:0055130">
    <property type="term" value="P:D-alanine catabolic process"/>
    <property type="evidence" value="ECO:0007669"/>
    <property type="project" value="TreeGrafter"/>
</dbReference>
<feature type="domain" description="FAD dependent oxidoreductase" evidence="3">
    <location>
        <begin position="3"/>
        <end position="400"/>
    </location>
</feature>
<dbReference type="Gene3D" id="3.30.9.10">
    <property type="entry name" value="D-Amino Acid Oxidase, subunit A, domain 2"/>
    <property type="match status" value="1"/>
</dbReference>
<evidence type="ECO:0000256" key="1">
    <source>
        <dbReference type="ARBA" id="ARBA00009410"/>
    </source>
</evidence>
<evidence type="ECO:0000313" key="5">
    <source>
        <dbReference type="Proteomes" id="UP000215633"/>
    </source>
</evidence>
<dbReference type="InterPro" id="IPR006076">
    <property type="entry name" value="FAD-dep_OxRdtase"/>
</dbReference>
<dbReference type="PANTHER" id="PTHR13847">
    <property type="entry name" value="SARCOSINE DEHYDROGENASE-RELATED"/>
    <property type="match status" value="1"/>
</dbReference>
<comment type="similarity">
    <text evidence="1">Belongs to the DadA oxidoreductase family.</text>
</comment>
<comment type="caution">
    <text evidence="4">The sequence shown here is derived from an EMBL/GenBank/DDBJ whole genome shotgun (WGS) entry which is preliminary data.</text>
</comment>
<dbReference type="SUPFAM" id="SSF51905">
    <property type="entry name" value="FAD/NAD(P)-binding domain"/>
    <property type="match status" value="1"/>
</dbReference>
<dbReference type="Pfam" id="PF01266">
    <property type="entry name" value="DAO"/>
    <property type="match status" value="1"/>
</dbReference>
<organism evidence="4 5">
    <name type="scientific">Bordetella genomosp. 2</name>
    <dbReference type="NCBI Taxonomy" id="1983456"/>
    <lineage>
        <taxon>Bacteria</taxon>
        <taxon>Pseudomonadati</taxon>
        <taxon>Pseudomonadota</taxon>
        <taxon>Betaproteobacteria</taxon>
        <taxon>Burkholderiales</taxon>
        <taxon>Alcaligenaceae</taxon>
        <taxon>Bordetella</taxon>
    </lineage>
</organism>
<protein>
    <submittedName>
        <fullName evidence="4">D-amino acid dehydrogenase small subunit</fullName>
    </submittedName>
</protein>
<evidence type="ECO:0000259" key="3">
    <source>
        <dbReference type="Pfam" id="PF01266"/>
    </source>
</evidence>
<reference evidence="5" key="1">
    <citation type="submission" date="2017-05" db="EMBL/GenBank/DDBJ databases">
        <title>Complete and WGS of Bordetella genogroups.</title>
        <authorList>
            <person name="Spilker T."/>
            <person name="Lipuma J."/>
        </authorList>
    </citation>
    <scope>NUCLEOTIDE SEQUENCE [LARGE SCALE GENOMIC DNA]</scope>
    <source>
        <strain evidence="5">AU8256</strain>
    </source>
</reference>
<dbReference type="GO" id="GO:0008718">
    <property type="term" value="F:D-amino-acid dehydrogenase activity"/>
    <property type="evidence" value="ECO:0007669"/>
    <property type="project" value="TreeGrafter"/>
</dbReference>
<dbReference type="NCBIfam" id="NF001933">
    <property type="entry name" value="PRK00711.1"/>
    <property type="match status" value="1"/>
</dbReference>
<evidence type="ECO:0000313" key="4">
    <source>
        <dbReference type="EMBL" id="OZI72579.1"/>
    </source>
</evidence>
<dbReference type="Proteomes" id="UP000215633">
    <property type="component" value="Unassembled WGS sequence"/>
</dbReference>
<keyword evidence="5" id="KW-1185">Reference proteome</keyword>
<keyword evidence="2" id="KW-0560">Oxidoreductase</keyword>
<name>A0A261VER3_9BORD</name>
<evidence type="ECO:0000256" key="2">
    <source>
        <dbReference type="ARBA" id="ARBA00023002"/>
    </source>
</evidence>
<dbReference type="GO" id="GO:0005886">
    <property type="term" value="C:plasma membrane"/>
    <property type="evidence" value="ECO:0007669"/>
    <property type="project" value="TreeGrafter"/>
</dbReference>
<dbReference type="SUPFAM" id="SSF54373">
    <property type="entry name" value="FAD-linked reductases, C-terminal domain"/>
    <property type="match status" value="1"/>
</dbReference>
<dbReference type="AlphaFoldDB" id="A0A261VER3"/>
<dbReference type="RefSeq" id="WP_028352775.1">
    <property type="nucleotide sequence ID" value="NZ_NEVT01000008.1"/>
</dbReference>
<dbReference type="EMBL" id="NEVT01000008">
    <property type="protein sequence ID" value="OZI72579.1"/>
    <property type="molecule type" value="Genomic_DNA"/>
</dbReference>
<gene>
    <name evidence="4" type="ORF">CAL24_20035</name>
</gene>
<sequence>MHIVVIGAGIIGMMTAYFLREDGHAVSVVEAGPRPGLATSQANGAQLSYSFVAPLADPAVLPKLPSWLTDRDGPLRLRLRADPELWRWGLGFLRACRHATVRRSTAELLQLGLLSRTLMHRLVARERLDFNFASSGKLLVYQDAAAYRGALAQMRYQASLGCEQRALDARECLALEPALADIAARVVGGIFTPTEDAGDCLKLCGELQRTLAGRPDPVRFHFNTEARRLRVRHGRVQALETAAGAIEADGYVIANGVGAQALARQVGINPLIYPLKGYSLTYPLSERSRAPMTSLSDVHNKVVYARLGDRLRVAGMMDIGDRSTALDERRIASLKHQVARYLPRLEAAGEPQAWAGLRPARPDSKPVIGATPYRNLWINAGHGALGFTLAAGSAGLLADRIAGRASTLARSFTL</sequence>
<dbReference type="GO" id="GO:0005737">
    <property type="term" value="C:cytoplasm"/>
    <property type="evidence" value="ECO:0007669"/>
    <property type="project" value="TreeGrafter"/>
</dbReference>
<dbReference type="InterPro" id="IPR036188">
    <property type="entry name" value="FAD/NAD-bd_sf"/>
</dbReference>
<proteinExistence type="inferred from homology"/>